<dbReference type="InterPro" id="IPR027417">
    <property type="entry name" value="P-loop_NTPase"/>
</dbReference>
<dbReference type="Gene3D" id="1.20.272.10">
    <property type="match status" value="1"/>
</dbReference>
<dbReference type="Gene3D" id="1.10.8.60">
    <property type="match status" value="1"/>
</dbReference>
<dbReference type="FunFam" id="1.10.3710.10:FF:000004">
    <property type="entry name" value="Putative ATPase, AAA family"/>
    <property type="match status" value="1"/>
</dbReference>
<keyword evidence="9" id="KW-1185">Reference proteome</keyword>
<reference evidence="8" key="1">
    <citation type="submission" date="2010-02" db="EMBL/GenBank/DDBJ databases">
        <title>Complete sequence of Thermoanaerobacter italicus Ab9.</title>
        <authorList>
            <consortium name="US DOE Joint Genome Institute"/>
            <person name="Lucas S."/>
            <person name="Copeland A."/>
            <person name="Lapidus A."/>
            <person name="Cheng J.-F."/>
            <person name="Bruce D."/>
            <person name="Goodwin L."/>
            <person name="Pitluck S."/>
            <person name="Chertkov O."/>
            <person name="Detter J.C."/>
            <person name="Han C."/>
            <person name="Tapia R."/>
            <person name="Land M."/>
            <person name="Hauser L."/>
            <person name="Kyrpides N."/>
            <person name="Mikhailova N."/>
            <person name="Hemme C.L."/>
            <person name="Woyke T."/>
        </authorList>
    </citation>
    <scope>NUCLEOTIDE SEQUENCE [LARGE SCALE GENOMIC DNA]</scope>
    <source>
        <strain evidence="8">Ab9</strain>
    </source>
</reference>
<dbReference type="RefSeq" id="WP_012995569.1">
    <property type="nucleotide sequence ID" value="NC_013921.1"/>
</dbReference>
<dbReference type="Gene3D" id="3.40.50.300">
    <property type="entry name" value="P-loop containing nucleotide triphosphate hydrolases"/>
    <property type="match status" value="1"/>
</dbReference>
<dbReference type="EMBL" id="CP001936">
    <property type="protein sequence ID" value="ADD02841.1"/>
    <property type="molecule type" value="Genomic_DNA"/>
</dbReference>
<proteinExistence type="inferred from homology"/>
<dbReference type="OrthoDB" id="9778364at2"/>
<dbReference type="FunFam" id="1.10.8.60:FF:000029">
    <property type="entry name" value="Replication-associated recombination protein A"/>
    <property type="match status" value="1"/>
</dbReference>
<dbReference type="SUPFAM" id="SSF52540">
    <property type="entry name" value="P-loop containing nucleoside triphosphate hydrolases"/>
    <property type="match status" value="1"/>
</dbReference>
<organism evidence="8 9">
    <name type="scientific">Thermoanaerobacter italicus (strain DSM 9252 / Ab9)</name>
    <dbReference type="NCBI Taxonomy" id="580331"/>
    <lineage>
        <taxon>Bacteria</taxon>
        <taxon>Bacillati</taxon>
        <taxon>Bacillota</taxon>
        <taxon>Clostridia</taxon>
        <taxon>Thermoanaerobacterales</taxon>
        <taxon>Thermoanaerobacteraceae</taxon>
        <taxon>Thermoanaerobacter</taxon>
    </lineage>
</organism>
<dbReference type="KEGG" id="tit:Thit_1589"/>
<dbReference type="HOGENOM" id="CLU_017985_0_3_9"/>
<name>D3T3N9_THEIA</name>
<dbReference type="InterPro" id="IPR051314">
    <property type="entry name" value="AAA_ATPase_RarA/MGS1/WRNIP1"/>
</dbReference>
<comment type="similarity">
    <text evidence="2">Belongs to the AAA ATPase family. RarA/MGS1/WRNIP1 subfamily.</text>
</comment>
<dbReference type="Proteomes" id="UP000001552">
    <property type="component" value="Chromosome"/>
</dbReference>
<dbReference type="InterPro" id="IPR021886">
    <property type="entry name" value="MgsA_C"/>
</dbReference>
<dbReference type="CDD" id="cd00009">
    <property type="entry name" value="AAA"/>
    <property type="match status" value="1"/>
</dbReference>
<dbReference type="GO" id="GO:0003677">
    <property type="term" value="F:DNA binding"/>
    <property type="evidence" value="ECO:0007669"/>
    <property type="project" value="InterPro"/>
</dbReference>
<comment type="function">
    <text evidence="1">DNA-dependent ATPase that plays important roles in cellular responses to stalled DNA replication processes.</text>
</comment>
<dbReference type="Pfam" id="PF16193">
    <property type="entry name" value="AAA_assoc_2"/>
    <property type="match status" value="1"/>
</dbReference>
<dbReference type="Gene3D" id="1.10.3710.10">
    <property type="entry name" value="DNA polymerase III clamp loader subunits, C-terminal domain"/>
    <property type="match status" value="1"/>
</dbReference>
<dbReference type="InterPro" id="IPR008921">
    <property type="entry name" value="DNA_pol3_clamp-load_cplx_C"/>
</dbReference>
<dbReference type="FunFam" id="3.40.50.300:FF:000137">
    <property type="entry name" value="Replication-associated recombination protein A"/>
    <property type="match status" value="1"/>
</dbReference>
<evidence type="ECO:0000313" key="8">
    <source>
        <dbReference type="EMBL" id="ADD02841.1"/>
    </source>
</evidence>
<keyword evidence="6" id="KW-0067">ATP-binding</keyword>
<dbReference type="GO" id="GO:0016887">
    <property type="term" value="F:ATP hydrolysis activity"/>
    <property type="evidence" value="ECO:0007669"/>
    <property type="project" value="InterPro"/>
</dbReference>
<dbReference type="SUPFAM" id="SSF48019">
    <property type="entry name" value="post-AAA+ oligomerization domain-like"/>
    <property type="match status" value="1"/>
</dbReference>
<dbReference type="PANTHER" id="PTHR13779:SF7">
    <property type="entry name" value="ATPASE WRNIP1"/>
    <property type="match status" value="1"/>
</dbReference>
<evidence type="ECO:0000256" key="2">
    <source>
        <dbReference type="ARBA" id="ARBA00008959"/>
    </source>
</evidence>
<dbReference type="Pfam" id="PF12002">
    <property type="entry name" value="MgsA_C"/>
    <property type="match status" value="1"/>
</dbReference>
<dbReference type="GO" id="GO:0008047">
    <property type="term" value="F:enzyme activator activity"/>
    <property type="evidence" value="ECO:0007669"/>
    <property type="project" value="TreeGrafter"/>
</dbReference>
<dbReference type="GO" id="GO:0017116">
    <property type="term" value="F:single-stranded DNA helicase activity"/>
    <property type="evidence" value="ECO:0007669"/>
    <property type="project" value="TreeGrafter"/>
</dbReference>
<dbReference type="eggNOG" id="COG2256">
    <property type="taxonomic scope" value="Bacteria"/>
</dbReference>
<dbReference type="PANTHER" id="PTHR13779">
    <property type="entry name" value="WERNER HELICASE-INTERACTING PROTEIN 1 FAMILY MEMBER"/>
    <property type="match status" value="1"/>
</dbReference>
<keyword evidence="5" id="KW-0547">Nucleotide-binding</keyword>
<keyword evidence="4" id="KW-0235">DNA replication</keyword>
<evidence type="ECO:0000256" key="4">
    <source>
        <dbReference type="ARBA" id="ARBA00022705"/>
    </source>
</evidence>
<evidence type="ECO:0000259" key="7">
    <source>
        <dbReference type="SMART" id="SM00382"/>
    </source>
</evidence>
<protein>
    <recommendedName>
        <fullName evidence="3">Replication-associated recombination protein A</fullName>
    </recommendedName>
</protein>
<dbReference type="GO" id="GO:0006261">
    <property type="term" value="P:DNA-templated DNA replication"/>
    <property type="evidence" value="ECO:0007669"/>
    <property type="project" value="TreeGrafter"/>
</dbReference>
<dbReference type="SMART" id="SM00382">
    <property type="entry name" value="AAA"/>
    <property type="match status" value="1"/>
</dbReference>
<dbReference type="InterPro" id="IPR003593">
    <property type="entry name" value="AAA+_ATPase"/>
</dbReference>
<dbReference type="InterPro" id="IPR003959">
    <property type="entry name" value="ATPase_AAA_core"/>
</dbReference>
<dbReference type="AlphaFoldDB" id="D3T3N9"/>
<evidence type="ECO:0000256" key="1">
    <source>
        <dbReference type="ARBA" id="ARBA00002393"/>
    </source>
</evidence>
<evidence type="ECO:0000256" key="5">
    <source>
        <dbReference type="ARBA" id="ARBA00022741"/>
    </source>
</evidence>
<accession>D3T3N9</accession>
<dbReference type="CDD" id="cd18139">
    <property type="entry name" value="HLD_clamp_RarA"/>
    <property type="match status" value="1"/>
</dbReference>
<dbReference type="GO" id="GO:0005524">
    <property type="term" value="F:ATP binding"/>
    <property type="evidence" value="ECO:0007669"/>
    <property type="project" value="UniProtKB-KW"/>
</dbReference>
<evidence type="ECO:0000256" key="6">
    <source>
        <dbReference type="ARBA" id="ARBA00022840"/>
    </source>
</evidence>
<sequence length="443" mass="50087">MEYKQASIFDNEVRKNKPLADRMRPKTLDEFVGQEHLLGKGKLLRELIEKDNITSMILWGPPGVGKTTLAMIIANMTNSKFVTFSAVLSGIKEIKEIMAKAELDAMHGTRTVVFIDEIHRFNKAQQDAFLPHVEKGNIILIGATTENPSFEVNSALLSRSKVFVMKPLTKEDLLILLKRALKDEQNGLGMYKIGITEEQLKRIALFANGDARVALNTLEIAVMGAKVTEGRRIVTDDILADAMQKKTLLYDKQGEEHYNLISAFHKSLRNSDWDAAVYWLARMLEAGEDPLYIARRMIRFASEDIGLADPQALEMAVAAYNACHYIGMPECSVNLAQVAIYLALAPKSNAVYMAYNKAKKDAEETMAESVPMHLRNAPTKLMKELGYGKGYKYAHDFEEKVTDMQCLPDNLKDRKYYVPTDSGFEKDIQKRLEQINNLKKRRK</sequence>
<feature type="domain" description="AAA+ ATPase" evidence="7">
    <location>
        <begin position="52"/>
        <end position="169"/>
    </location>
</feature>
<evidence type="ECO:0000313" key="9">
    <source>
        <dbReference type="Proteomes" id="UP000001552"/>
    </source>
</evidence>
<dbReference type="Pfam" id="PF00004">
    <property type="entry name" value="AAA"/>
    <property type="match status" value="1"/>
</dbReference>
<dbReference type="InterPro" id="IPR032423">
    <property type="entry name" value="AAA_assoc_2"/>
</dbReference>
<gene>
    <name evidence="8" type="ordered locus">Thit_1589</name>
</gene>
<evidence type="ECO:0000256" key="3">
    <source>
        <dbReference type="ARBA" id="ARBA00020776"/>
    </source>
</evidence>
<dbReference type="FunFam" id="1.20.272.10:FF:000001">
    <property type="entry name" value="Putative AAA family ATPase"/>
    <property type="match status" value="1"/>
</dbReference>
<dbReference type="GO" id="GO:0000731">
    <property type="term" value="P:DNA synthesis involved in DNA repair"/>
    <property type="evidence" value="ECO:0007669"/>
    <property type="project" value="TreeGrafter"/>
</dbReference>